<dbReference type="PROSITE" id="PS50086">
    <property type="entry name" value="TBC_RABGAP"/>
    <property type="match status" value="1"/>
</dbReference>
<feature type="region of interest" description="Disordered" evidence="2">
    <location>
        <begin position="353"/>
        <end position="394"/>
    </location>
</feature>
<feature type="compositionally biased region" description="Polar residues" evidence="2">
    <location>
        <begin position="363"/>
        <end position="382"/>
    </location>
</feature>
<evidence type="ECO:0000259" key="3">
    <source>
        <dbReference type="PROSITE" id="PS50086"/>
    </source>
</evidence>
<dbReference type="InterPro" id="IPR000195">
    <property type="entry name" value="Rab-GAP-TBC_dom"/>
</dbReference>
<evidence type="ECO:0000256" key="2">
    <source>
        <dbReference type="SAM" id="MobiDB-lite"/>
    </source>
</evidence>
<dbReference type="InterPro" id="IPR035969">
    <property type="entry name" value="Rab-GAP_TBC_sf"/>
</dbReference>
<dbReference type="PANTHER" id="PTHR47219">
    <property type="entry name" value="RAB GTPASE-ACTIVATING PROTEIN 1-LIKE"/>
    <property type="match status" value="1"/>
</dbReference>
<reference evidence="4" key="1">
    <citation type="submission" date="2022-12" db="EMBL/GenBank/DDBJ databases">
        <authorList>
            <person name="Webb A."/>
        </authorList>
    </citation>
    <scope>NUCLEOTIDE SEQUENCE</scope>
    <source>
        <strain evidence="4">Hp1</strain>
    </source>
</reference>
<dbReference type="PANTHER" id="PTHR47219:SF9">
    <property type="entry name" value="GTPASE ACTIVATING PROTEIN AND CENTROSOME-ASSOCIATED, ISOFORM B"/>
    <property type="match status" value="1"/>
</dbReference>
<dbReference type="AlphaFoldDB" id="A0AAV0SUN8"/>
<feature type="coiled-coil region" evidence="1">
    <location>
        <begin position="46"/>
        <end position="73"/>
    </location>
</feature>
<name>A0AAV0SUN8_HYABA</name>
<dbReference type="GO" id="GO:0005096">
    <property type="term" value="F:GTPase activator activity"/>
    <property type="evidence" value="ECO:0007669"/>
    <property type="project" value="TreeGrafter"/>
</dbReference>
<dbReference type="GO" id="GO:0031267">
    <property type="term" value="F:small GTPase binding"/>
    <property type="evidence" value="ECO:0007669"/>
    <property type="project" value="TreeGrafter"/>
</dbReference>
<dbReference type="InterPro" id="IPR050302">
    <property type="entry name" value="Rab_GAP_TBC_domain"/>
</dbReference>
<comment type="caution">
    <text evidence="4">The sequence shown here is derived from an EMBL/GenBank/DDBJ whole genome shotgun (WGS) entry which is preliminary data.</text>
</comment>
<sequence>MLQGLRKTIGRYTPVGGGKETPAEGAARRAVLREDAPRLEAAVWHFDHHERALQRLEREMSQMLDQFQAAFASLAAVTETFFETCSESDEKRCSDDLKSVMKEIDLEDVKNMERSFRFTVMNPLYAKLEQYDRIKKEIHVWEKLAAQSKTLRAPSLKLHSRRLEDHEKRVLAERNVYRVAALLQEVETTLLLRLEDANQSAAASTVDLFHATRFQCAVFFRTVDQLVQSSLSPSEQEAVADANGAFPLPATTWYNMPTELLLSKISKMSYSASDGWTEVDGSNSSCAPDGVEAILGSDEDDESDASSFSLEDYEPGPVSRVCAASAYGVQGDRYADPLKFRTLASCHGVIDYNEGGERGPSVNDMQSASHRRSTSPLPQSVSPKPITPRKSSSMLSSIRETIRGKLSYASGETRVIRQSSAPTIETSARNGRSVVASPRKNGEQLVTIPQLPSEWLAVEYCLWEIDVRRSKCVGKSLLQVDAISSGANDVLSRLLQKGESLCFECLSYLRVEDLARLSKVNFRLRSRLVDSAPIWKRCIRSGGISPGIRSSLWLSVFYGSTPWRSSGFGSYYLSAGRRRSTYELLLKKVDSKLDGGCSADGSPMGEDDTQLAVWFREIDVDVVRTCHRSNHAEVALRPFPSMTTAATDKTDEDTVESVLNDMINDVVRTEERSTCLSIDLRVDSSTCVSIADARRSDLEAKMRRVLRAYAVYNPRVGYCQGMGFLVRLLAEVADNEADIFWLFVGISEPENNQNLYEPGMVVLQPYLAKFELLFSTHMPRLYSHFQAEGVHVATFCTRWFLTFFSSFETLAPTLVIRLLDIFIIDGWRIMFSVSLVILNELQQQLLKNDMEGILRILQFPRRFMPEADQLRQQQLVRQALAFSMSRTINSA</sequence>
<keyword evidence="1" id="KW-0175">Coiled coil</keyword>
<dbReference type="SUPFAM" id="SSF47923">
    <property type="entry name" value="Ypt/Rab-GAP domain of gyp1p"/>
    <property type="match status" value="2"/>
</dbReference>
<gene>
    <name evidence="4" type="ORF">HBR001_LOCUS48</name>
</gene>
<evidence type="ECO:0000256" key="1">
    <source>
        <dbReference type="SAM" id="Coils"/>
    </source>
</evidence>
<dbReference type="Proteomes" id="UP001162031">
    <property type="component" value="Unassembled WGS sequence"/>
</dbReference>
<dbReference type="SUPFAM" id="SSF103657">
    <property type="entry name" value="BAR/IMD domain-like"/>
    <property type="match status" value="1"/>
</dbReference>
<dbReference type="EMBL" id="CANTFL010000003">
    <property type="protein sequence ID" value="CAI5708265.1"/>
    <property type="molecule type" value="Genomic_DNA"/>
</dbReference>
<proteinExistence type="predicted"/>
<dbReference type="SMART" id="SM00164">
    <property type="entry name" value="TBC"/>
    <property type="match status" value="1"/>
</dbReference>
<organism evidence="4 5">
    <name type="scientific">Hyaloperonospora brassicae</name>
    <name type="common">Brassica downy mildew</name>
    <name type="synonym">Peronospora brassicae</name>
    <dbReference type="NCBI Taxonomy" id="162125"/>
    <lineage>
        <taxon>Eukaryota</taxon>
        <taxon>Sar</taxon>
        <taxon>Stramenopiles</taxon>
        <taxon>Oomycota</taxon>
        <taxon>Peronosporomycetes</taxon>
        <taxon>Peronosporales</taxon>
        <taxon>Peronosporaceae</taxon>
        <taxon>Hyaloperonospora</taxon>
    </lineage>
</organism>
<dbReference type="Gene3D" id="1.10.472.80">
    <property type="entry name" value="Ypt/Rab-GAP domain of gyp1p, domain 3"/>
    <property type="match status" value="1"/>
</dbReference>
<dbReference type="Pfam" id="PF00566">
    <property type="entry name" value="RabGAP-TBC"/>
    <property type="match status" value="1"/>
</dbReference>
<feature type="region of interest" description="Disordered" evidence="2">
    <location>
        <begin position="279"/>
        <end position="314"/>
    </location>
</feature>
<accession>A0AAV0SUN8</accession>
<keyword evidence="5" id="KW-1185">Reference proteome</keyword>
<evidence type="ECO:0000313" key="4">
    <source>
        <dbReference type="EMBL" id="CAI5708265.1"/>
    </source>
</evidence>
<dbReference type="InterPro" id="IPR027267">
    <property type="entry name" value="AH/BAR_dom_sf"/>
</dbReference>
<dbReference type="Gene3D" id="1.10.8.270">
    <property type="entry name" value="putative rabgap domain of human tbc1 domain family member 14 like domains"/>
    <property type="match status" value="1"/>
</dbReference>
<protein>
    <recommendedName>
        <fullName evidence="3">Rab-GAP TBC domain-containing protein</fullName>
    </recommendedName>
</protein>
<feature type="domain" description="Rab-GAP TBC" evidence="3">
    <location>
        <begin position="543"/>
        <end position="826"/>
    </location>
</feature>
<evidence type="ECO:0000313" key="5">
    <source>
        <dbReference type="Proteomes" id="UP001162031"/>
    </source>
</evidence>
<dbReference type="Gene3D" id="1.20.1270.60">
    <property type="entry name" value="Arfaptin homology (AH) domain/BAR domain"/>
    <property type="match status" value="1"/>
</dbReference>